<keyword evidence="2" id="KW-1185">Reference proteome</keyword>
<name>A0ABS1BQI5_9NEIS</name>
<comment type="caution">
    <text evidence="1">The sequence shown here is derived from an EMBL/GenBank/DDBJ whole genome shotgun (WGS) entry which is preliminary data.</text>
</comment>
<accession>A0ABS1BQI5</accession>
<evidence type="ECO:0000313" key="1">
    <source>
        <dbReference type="EMBL" id="MBK0395540.1"/>
    </source>
</evidence>
<dbReference type="EMBL" id="JAEHNZ010000001">
    <property type="protein sequence ID" value="MBK0395540.1"/>
    <property type="molecule type" value="Genomic_DNA"/>
</dbReference>
<evidence type="ECO:0000313" key="2">
    <source>
        <dbReference type="Proteomes" id="UP000614058"/>
    </source>
</evidence>
<dbReference type="RefSeq" id="WP_200521607.1">
    <property type="nucleotide sequence ID" value="NZ_JAEHNZ010000001.1"/>
</dbReference>
<sequence length="200" mass="20582">MFKLWQNETMTTEYGSQGANSRFQTLNFDAAGGSIDLVMYFGSPNKAYTLRTAKNSGIDNIMLTVADALVDRADNTAYAQGAIVEPAGGNGYLYQCSKAGSSAASAPRFLTTVGATIADGTAVWTCLGKRHAPSEIKLALSQAGLDSATAGGALSLGAELKGGAAIAIYVRITSAVNDLYNAGQTPQLAININECAIGAA</sequence>
<proteinExistence type="predicted"/>
<gene>
    <name evidence="1" type="ORF">JDW22_02775</name>
</gene>
<dbReference type="Proteomes" id="UP000614058">
    <property type="component" value="Unassembled WGS sequence"/>
</dbReference>
<reference evidence="1 2" key="1">
    <citation type="journal article" date="2021" name="Pathogens">
        <title>Isolation and Characterization of Kingella bonacorsii sp. nov., A Novel Kingella Species Detected in a Stable Periodontitis Subject.</title>
        <authorList>
            <person name="Antezack A."/>
            <person name="Boxberger M."/>
            <person name="Rolland C."/>
            <person name="Monnet-Corti V."/>
            <person name="La Scola B."/>
        </authorList>
    </citation>
    <scope>NUCLEOTIDE SEQUENCE [LARGE SCALE GENOMIC DNA]</scope>
    <source>
        <strain evidence="1 2">Marseille-Q4569</strain>
    </source>
</reference>
<protein>
    <submittedName>
        <fullName evidence="1">Uncharacterized protein</fullName>
    </submittedName>
</protein>
<organism evidence="1 2">
    <name type="scientific">Kingella bonacorsii</name>
    <dbReference type="NCBI Taxonomy" id="2796361"/>
    <lineage>
        <taxon>Bacteria</taxon>
        <taxon>Pseudomonadati</taxon>
        <taxon>Pseudomonadota</taxon>
        <taxon>Betaproteobacteria</taxon>
        <taxon>Neisseriales</taxon>
        <taxon>Neisseriaceae</taxon>
        <taxon>Kingella</taxon>
    </lineage>
</organism>